<keyword evidence="4" id="KW-1185">Reference proteome</keyword>
<dbReference type="KEGG" id="nno:NONO_c38970"/>
<reference evidence="3 4" key="1">
    <citation type="journal article" date="2014" name="Appl. Environ. Microbiol.">
        <title>Insights into the Microbial Degradation of Rubber and Gutta-Percha by Analysis of the Complete Genome of Nocardia nova SH22a.</title>
        <authorList>
            <person name="Luo Q."/>
            <person name="Hiessl S."/>
            <person name="Poehlein A."/>
            <person name="Daniel R."/>
            <person name="Steinbuchel A."/>
        </authorList>
    </citation>
    <scope>NUCLEOTIDE SEQUENCE [LARGE SCALE GENOMIC DNA]</scope>
    <source>
        <strain evidence="3">SH22a</strain>
    </source>
</reference>
<dbReference type="AlphaFoldDB" id="W5TN55"/>
<feature type="signal peptide" evidence="2">
    <location>
        <begin position="1"/>
        <end position="30"/>
    </location>
</feature>
<dbReference type="OrthoDB" id="4548206at2"/>
<dbReference type="PATRIC" id="fig|1415166.3.peg.3998"/>
<dbReference type="HOGENOM" id="CLU_1609110_0_0_11"/>
<sequence length="165" mass="17438">MRSPRTLGTTVAAASLVCVPVLAFAGPASAGASLDQPLETTVTEGSGACYGNIRGNVDEPTARITLTFAFYNTDPSFVADKPSDPNSPCRTTAYITWQNLDTGATGEVAMPFSGAAGSTTNPDQQLPWYDTAQLPTDPGHYKASVTTHEQHSPDSVSVEYRIQPR</sequence>
<evidence type="ECO:0008006" key="5">
    <source>
        <dbReference type="Google" id="ProtNLM"/>
    </source>
</evidence>
<evidence type="ECO:0000313" key="3">
    <source>
        <dbReference type="EMBL" id="AHH18681.1"/>
    </source>
</evidence>
<evidence type="ECO:0000256" key="2">
    <source>
        <dbReference type="SAM" id="SignalP"/>
    </source>
</evidence>
<name>W5TN55_9NOCA</name>
<accession>W5TN55</accession>
<evidence type="ECO:0000313" key="4">
    <source>
        <dbReference type="Proteomes" id="UP000019150"/>
    </source>
</evidence>
<keyword evidence="2" id="KW-0732">Signal</keyword>
<dbReference type="STRING" id="1415166.NONO_c38970"/>
<dbReference type="eggNOG" id="ENOG5032C4G">
    <property type="taxonomic scope" value="Bacteria"/>
</dbReference>
<organism evidence="3 4">
    <name type="scientific">Nocardia nova SH22a</name>
    <dbReference type="NCBI Taxonomy" id="1415166"/>
    <lineage>
        <taxon>Bacteria</taxon>
        <taxon>Bacillati</taxon>
        <taxon>Actinomycetota</taxon>
        <taxon>Actinomycetes</taxon>
        <taxon>Mycobacteriales</taxon>
        <taxon>Nocardiaceae</taxon>
        <taxon>Nocardia</taxon>
    </lineage>
</organism>
<evidence type="ECO:0000256" key="1">
    <source>
        <dbReference type="SAM" id="MobiDB-lite"/>
    </source>
</evidence>
<dbReference type="EMBL" id="CP006850">
    <property type="protein sequence ID" value="AHH18681.1"/>
    <property type="molecule type" value="Genomic_DNA"/>
</dbReference>
<feature type="chain" id="PRO_5004871811" description="Secreted protein" evidence="2">
    <location>
        <begin position="31"/>
        <end position="165"/>
    </location>
</feature>
<gene>
    <name evidence="3" type="ORF">NONO_c38970</name>
</gene>
<feature type="region of interest" description="Disordered" evidence="1">
    <location>
        <begin position="113"/>
        <end position="165"/>
    </location>
</feature>
<proteinExistence type="predicted"/>
<dbReference type="Proteomes" id="UP000019150">
    <property type="component" value="Chromosome"/>
</dbReference>
<protein>
    <recommendedName>
        <fullName evidence="5">Secreted protein</fullName>
    </recommendedName>
</protein>
<dbReference type="RefSeq" id="WP_025350106.1">
    <property type="nucleotide sequence ID" value="NZ_CP006850.1"/>
</dbReference>